<organism evidence="1 2">
    <name type="scientific">Streptococcus cuniculi</name>
    <dbReference type="NCBI Taxonomy" id="1432788"/>
    <lineage>
        <taxon>Bacteria</taxon>
        <taxon>Bacillati</taxon>
        <taxon>Bacillota</taxon>
        <taxon>Bacilli</taxon>
        <taxon>Lactobacillales</taxon>
        <taxon>Streptococcaceae</taxon>
        <taxon>Streptococcus</taxon>
    </lineage>
</organism>
<keyword evidence="2" id="KW-1185">Reference proteome</keyword>
<sequence>MKQKSNGNINKWKWAFLGLVAALLALTLVVVARISSTREDTTVLTASANSSHDEKLGTFTTSTEQLNTMLETYLKDYQTETFSYKVTATNQFLLFEGTYNIWGLDIPLYVYFQPNKLNDGSILLTVSEISAGTLSLPKEEILSYIKKQSQLPAFVKIDPSKASVTIQLTEIENTQKIYVKANTIDLYNHQLIFDIYRKSL</sequence>
<dbReference type="Pfam" id="PF09911">
    <property type="entry name" value="DUF2140"/>
    <property type="match status" value="1"/>
</dbReference>
<name>A0A1Q8E8Q5_9STRE</name>
<comment type="caution">
    <text evidence="1">The sequence shown here is derived from an EMBL/GenBank/DDBJ whole genome shotgun (WGS) entry which is preliminary data.</text>
</comment>
<dbReference type="AlphaFoldDB" id="A0A1Q8E8Q5"/>
<dbReference type="RefSeq" id="WP_075104508.1">
    <property type="nucleotide sequence ID" value="NZ_MSJM01000003.1"/>
</dbReference>
<dbReference type="EMBL" id="MSJM01000003">
    <property type="protein sequence ID" value="OLF48157.1"/>
    <property type="molecule type" value="Genomic_DNA"/>
</dbReference>
<evidence type="ECO:0008006" key="3">
    <source>
        <dbReference type="Google" id="ProtNLM"/>
    </source>
</evidence>
<protein>
    <recommendedName>
        <fullName evidence="3">DUF2140 family protein</fullName>
    </recommendedName>
</protein>
<evidence type="ECO:0000313" key="1">
    <source>
        <dbReference type="EMBL" id="OLF48157.1"/>
    </source>
</evidence>
<dbReference type="InterPro" id="IPR018672">
    <property type="entry name" value="DUF2140"/>
</dbReference>
<reference evidence="2" key="1">
    <citation type="submission" date="2016-12" db="EMBL/GenBank/DDBJ databases">
        <authorList>
            <person name="Gulvik C.A."/>
        </authorList>
    </citation>
    <scope>NUCLEOTIDE SEQUENCE [LARGE SCALE GENOMIC DNA]</scope>
    <source>
        <strain evidence="2">NED12-00049-6B</strain>
    </source>
</reference>
<proteinExistence type="predicted"/>
<accession>A0A1Q8E8Q5</accession>
<gene>
    <name evidence="1" type="ORF">BU202_03965</name>
</gene>
<dbReference type="OrthoDB" id="2241695at2"/>
<dbReference type="Proteomes" id="UP000186890">
    <property type="component" value="Unassembled WGS sequence"/>
</dbReference>
<evidence type="ECO:0000313" key="2">
    <source>
        <dbReference type="Proteomes" id="UP000186890"/>
    </source>
</evidence>